<dbReference type="Gene3D" id="1.20.1440.60">
    <property type="entry name" value="23S rRNA-intervening sequence"/>
    <property type="match status" value="1"/>
</dbReference>
<accession>A0A6V8PPS7</accession>
<dbReference type="SUPFAM" id="SSF158446">
    <property type="entry name" value="IVS-encoded protein-like"/>
    <property type="match status" value="1"/>
</dbReference>
<feature type="non-terminal residue" evidence="1">
    <location>
        <position position="1"/>
    </location>
</feature>
<organism evidence="1 2">
    <name type="scientific">Candidatus Hakubella thermalkaliphila</name>
    <dbReference type="NCBI Taxonomy" id="2754717"/>
    <lineage>
        <taxon>Bacteria</taxon>
        <taxon>Bacillati</taxon>
        <taxon>Actinomycetota</taxon>
        <taxon>Actinomycetota incertae sedis</taxon>
        <taxon>Candidatus Hakubellales</taxon>
        <taxon>Candidatus Hakubellaceae</taxon>
        <taxon>Candidatus Hakubella</taxon>
    </lineage>
</organism>
<dbReference type="Proteomes" id="UP000568877">
    <property type="component" value="Unassembled WGS sequence"/>
</dbReference>
<dbReference type="InterPro" id="IPR012657">
    <property type="entry name" value="23S_rRNA-intervening_sequence"/>
</dbReference>
<sequence>KESRETNYWLRLIKDSELMKSTEVENLMNESENIKNILSAIVRTSKERREKKEVKCFS</sequence>
<dbReference type="AlphaFoldDB" id="A0A6V8PPS7"/>
<comment type="caution">
    <text evidence="1">The sequence shown here is derived from an EMBL/GenBank/DDBJ whole genome shotgun (WGS) entry which is preliminary data.</text>
</comment>
<evidence type="ECO:0008006" key="3">
    <source>
        <dbReference type="Google" id="ProtNLM"/>
    </source>
</evidence>
<dbReference type="EMBL" id="BLSA01000714">
    <property type="protein sequence ID" value="GFP33774.1"/>
    <property type="molecule type" value="Genomic_DNA"/>
</dbReference>
<dbReference type="InterPro" id="IPR036583">
    <property type="entry name" value="23S_rRNA_IVS_sf"/>
</dbReference>
<dbReference type="NCBIfam" id="TIGR02436">
    <property type="entry name" value="four helix bundle protein"/>
    <property type="match status" value="1"/>
</dbReference>
<evidence type="ECO:0000313" key="1">
    <source>
        <dbReference type="EMBL" id="GFP33774.1"/>
    </source>
</evidence>
<evidence type="ECO:0000313" key="2">
    <source>
        <dbReference type="Proteomes" id="UP000568877"/>
    </source>
</evidence>
<name>A0A6V8PPS7_9ACTN</name>
<protein>
    <recommendedName>
        <fullName evidence="3">Four helix bundle protein</fullName>
    </recommendedName>
</protein>
<gene>
    <name evidence="1" type="ORF">HKBW3S42_02113</name>
</gene>
<reference evidence="1 2" key="1">
    <citation type="journal article" date="2020" name="Front. Microbiol.">
        <title>Single-cell genomics of novel Actinobacteria with the Wood-Ljungdahl pathway discovered in a serpentinizing system.</title>
        <authorList>
            <person name="Merino N."/>
            <person name="Kawai M."/>
            <person name="Boyd E.S."/>
            <person name="Colman D.R."/>
            <person name="McGlynn S.E."/>
            <person name="Nealson K.H."/>
            <person name="Kurokawa K."/>
            <person name="Hongoh Y."/>
        </authorList>
    </citation>
    <scope>NUCLEOTIDE SEQUENCE [LARGE SCALE GENOMIC DNA]</scope>
    <source>
        <strain evidence="1 2">S42</strain>
    </source>
</reference>
<proteinExistence type="predicted"/>